<reference evidence="2" key="1">
    <citation type="submission" date="2016-06" db="EMBL/GenBank/DDBJ databases">
        <authorList>
            <person name="Xu Y."/>
            <person name="Nagy A."/>
            <person name="Yan X."/>
            <person name="Kim S.W."/>
            <person name="Haley B."/>
            <person name="Liu N.T."/>
            <person name="Nou X."/>
        </authorList>
    </citation>
    <scope>NUCLEOTIDE SEQUENCE [LARGE SCALE GENOMIC DNA]</scope>
    <source>
        <strain evidence="2">ATCC 49129</strain>
    </source>
</reference>
<accession>A0A191ZZQ8</accession>
<name>A0A191ZZQ8_9RALS</name>
<evidence type="ECO:0000313" key="2">
    <source>
        <dbReference type="Proteomes" id="UP000078572"/>
    </source>
</evidence>
<dbReference type="Pfam" id="PF05069">
    <property type="entry name" value="Phage_tail_S"/>
    <property type="match status" value="1"/>
</dbReference>
<dbReference type="GeneID" id="61527164"/>
<dbReference type="EMBL" id="CP016022">
    <property type="protein sequence ID" value="ANJ73542.1"/>
    <property type="molecule type" value="Genomic_DNA"/>
</dbReference>
<organism evidence="1 2">
    <name type="scientific">Ralstonia insidiosa</name>
    <dbReference type="NCBI Taxonomy" id="190721"/>
    <lineage>
        <taxon>Bacteria</taxon>
        <taxon>Pseudomonadati</taxon>
        <taxon>Pseudomonadota</taxon>
        <taxon>Betaproteobacteria</taxon>
        <taxon>Burkholderiales</taxon>
        <taxon>Burkholderiaceae</taxon>
        <taxon>Ralstonia</taxon>
    </lineage>
</organism>
<dbReference type="InterPro" id="IPR006522">
    <property type="entry name" value="Phage_virion_morphogenesis"/>
</dbReference>
<gene>
    <name evidence="1" type="ORF">A9Y76_14175</name>
</gene>
<dbReference type="RefSeq" id="WP_064804993.1">
    <property type="nucleotide sequence ID" value="NZ_CP016022.1"/>
</dbReference>
<dbReference type="AlphaFoldDB" id="A0A191ZZQ8"/>
<protein>
    <submittedName>
        <fullName evidence="1">Phage virion morphogenesis protein</fullName>
    </submittedName>
</protein>
<dbReference type="Proteomes" id="UP000078572">
    <property type="component" value="Chromosome 1"/>
</dbReference>
<dbReference type="NCBIfam" id="TIGR01635">
    <property type="entry name" value="tail_comp_S"/>
    <property type="match status" value="1"/>
</dbReference>
<dbReference type="OrthoDB" id="2081253at2"/>
<sequence length="155" mass="16872">MSQMIDLEVNDAALNALFARFMERVTNAQPAMQEIAETLHERTSQAFEEQGIPPWVDLADSTKAKRKADGTWPGNILHVTGTLAGSYTASSGPDYAMLSSFVEYAAIQNFGGKAGRGLAATIPARRQVPVDDNQQLLPEVRDDILAFLANYLETA</sequence>
<proteinExistence type="predicted"/>
<evidence type="ECO:0000313" key="1">
    <source>
        <dbReference type="EMBL" id="ANJ73542.1"/>
    </source>
</evidence>
<keyword evidence="2" id="KW-1185">Reference proteome</keyword>